<dbReference type="SUPFAM" id="SSF51679">
    <property type="entry name" value="Bacterial luciferase-like"/>
    <property type="match status" value="1"/>
</dbReference>
<keyword evidence="2" id="KW-0288">FMN</keyword>
<dbReference type="EMBL" id="CP097463">
    <property type="protein sequence ID" value="WAX58468.1"/>
    <property type="molecule type" value="Genomic_DNA"/>
</dbReference>
<dbReference type="Proteomes" id="UP001164693">
    <property type="component" value="Chromosome"/>
</dbReference>
<dbReference type="InterPro" id="IPR011251">
    <property type="entry name" value="Luciferase-like_dom"/>
</dbReference>
<keyword evidence="4" id="KW-0503">Monooxygenase</keyword>
<evidence type="ECO:0000256" key="3">
    <source>
        <dbReference type="ARBA" id="ARBA00023002"/>
    </source>
</evidence>
<keyword evidence="7" id="KW-1185">Reference proteome</keyword>
<dbReference type="PANTHER" id="PTHR42847:SF8">
    <property type="entry name" value="CONSERVED PROTEIN"/>
    <property type="match status" value="1"/>
</dbReference>
<gene>
    <name evidence="6" type="ORF">M6B22_06810</name>
</gene>
<proteinExistence type="predicted"/>
<dbReference type="Pfam" id="PF00296">
    <property type="entry name" value="Bac_luciferase"/>
    <property type="match status" value="1"/>
</dbReference>
<evidence type="ECO:0000256" key="4">
    <source>
        <dbReference type="ARBA" id="ARBA00023033"/>
    </source>
</evidence>
<evidence type="ECO:0000313" key="6">
    <source>
        <dbReference type="EMBL" id="WAX58468.1"/>
    </source>
</evidence>
<sequence>MASSPIRVGFQLPQWGGYATREPLLRLAREAEAAGFDSVWASDHIVFPAESSASYPYSASGEPPFRAEDGYLEVLTMLAVVAGATERIGLGTSVLVLPMRETLLTAKAVATLDVLSCGRVVLAVSTGWWREEFAALGADFDARGAVLDAQLLALRTLWTDGAASAPGPHVEFAQVVAEPRPAQRGGPEIWIGGQGPRVWARIANSQAVGWHGIGYQRERIASARSGIARACERAGSDAAAVGISLATGMPTNGDRMLRRVAELRDAGVRQVVFIPRGEDLPALLDGIETFAREVRPALGS</sequence>
<dbReference type="PANTHER" id="PTHR42847">
    <property type="entry name" value="ALKANESULFONATE MONOOXYGENASE"/>
    <property type="match status" value="1"/>
</dbReference>
<dbReference type="InterPro" id="IPR036661">
    <property type="entry name" value="Luciferase-like_sf"/>
</dbReference>
<dbReference type="InterPro" id="IPR019921">
    <property type="entry name" value="Lucif-like_OxRdtase_Rv2161c"/>
</dbReference>
<organism evidence="6 7">
    <name type="scientific">Jatrophihabitans cynanchi</name>
    <dbReference type="NCBI Taxonomy" id="2944128"/>
    <lineage>
        <taxon>Bacteria</taxon>
        <taxon>Bacillati</taxon>
        <taxon>Actinomycetota</taxon>
        <taxon>Actinomycetes</taxon>
        <taxon>Jatrophihabitantales</taxon>
        <taxon>Jatrophihabitantaceae</taxon>
        <taxon>Jatrophihabitans</taxon>
    </lineage>
</organism>
<evidence type="ECO:0000313" key="7">
    <source>
        <dbReference type="Proteomes" id="UP001164693"/>
    </source>
</evidence>
<dbReference type="EC" id="1.-.-.-" evidence="6"/>
<dbReference type="GO" id="GO:0016491">
    <property type="term" value="F:oxidoreductase activity"/>
    <property type="evidence" value="ECO:0007669"/>
    <property type="project" value="UniProtKB-KW"/>
</dbReference>
<keyword evidence="3 6" id="KW-0560">Oxidoreductase</keyword>
<dbReference type="Gene3D" id="3.20.20.30">
    <property type="entry name" value="Luciferase-like domain"/>
    <property type="match status" value="1"/>
</dbReference>
<dbReference type="InterPro" id="IPR050172">
    <property type="entry name" value="SsuD_RutA_monooxygenase"/>
</dbReference>
<evidence type="ECO:0000259" key="5">
    <source>
        <dbReference type="Pfam" id="PF00296"/>
    </source>
</evidence>
<evidence type="ECO:0000256" key="2">
    <source>
        <dbReference type="ARBA" id="ARBA00022643"/>
    </source>
</evidence>
<evidence type="ECO:0000256" key="1">
    <source>
        <dbReference type="ARBA" id="ARBA00022630"/>
    </source>
</evidence>
<keyword evidence="1" id="KW-0285">Flavoprotein</keyword>
<reference evidence="6" key="1">
    <citation type="submission" date="2022-05" db="EMBL/GenBank/DDBJ databases">
        <title>Jatrophihabitans sp. SB3-54 whole genome sequence.</title>
        <authorList>
            <person name="Suh M.K."/>
            <person name="Eom M.K."/>
            <person name="Kim J.S."/>
            <person name="Kim H.S."/>
            <person name="Do H.E."/>
            <person name="Shin Y.K."/>
            <person name="Lee J.-S."/>
        </authorList>
    </citation>
    <scope>NUCLEOTIDE SEQUENCE</scope>
    <source>
        <strain evidence="6">SB3-54</strain>
    </source>
</reference>
<dbReference type="RefSeq" id="WP_269445009.1">
    <property type="nucleotide sequence ID" value="NZ_CP097463.1"/>
</dbReference>
<dbReference type="NCBIfam" id="TIGR03619">
    <property type="entry name" value="F420_Rv2161c"/>
    <property type="match status" value="1"/>
</dbReference>
<accession>A0ABY7K3I3</accession>
<name>A0ABY7K3I3_9ACTN</name>
<feature type="domain" description="Luciferase-like" evidence="5">
    <location>
        <begin position="21"/>
        <end position="245"/>
    </location>
</feature>
<protein>
    <submittedName>
        <fullName evidence="6">TIGR03619 family F420-dependent LLM class oxidoreductase</fullName>
        <ecNumber evidence="6">1.-.-.-</ecNumber>
    </submittedName>
</protein>